<keyword evidence="22" id="KW-1185">Reference proteome</keyword>
<dbReference type="Gene3D" id="3.30.70.890">
    <property type="entry name" value="GHMP kinase, C-terminal domain"/>
    <property type="match status" value="1"/>
</dbReference>
<dbReference type="PANTHER" id="PTHR43290">
    <property type="entry name" value="MEVALONATE KINASE"/>
    <property type="match status" value="1"/>
</dbReference>
<evidence type="ECO:0000256" key="9">
    <source>
        <dbReference type="ARBA" id="ARBA00022777"/>
    </source>
</evidence>
<dbReference type="GO" id="GO:0006695">
    <property type="term" value="P:cholesterol biosynthetic process"/>
    <property type="evidence" value="ECO:0000318"/>
    <property type="project" value="GO_Central"/>
</dbReference>
<gene>
    <name evidence="21" type="primary">MVK</name>
    <name evidence="21" type="synonym">mvk</name>
</gene>
<dbReference type="GO" id="GO:0005829">
    <property type="term" value="C:cytosol"/>
    <property type="evidence" value="ECO:0000318"/>
    <property type="project" value="GO_Central"/>
</dbReference>
<dbReference type="SUPFAM" id="SSF54211">
    <property type="entry name" value="Ribosomal protein S5 domain 2-like"/>
    <property type="match status" value="1"/>
</dbReference>
<protein>
    <recommendedName>
        <fullName evidence="3 18">Mevalonate kinase</fullName>
        <shortName evidence="18">MK</shortName>
        <ecNumber evidence="3 18">2.7.1.36</ecNumber>
    </recommendedName>
</protein>
<evidence type="ECO:0000256" key="14">
    <source>
        <dbReference type="ARBA" id="ARBA00023098"/>
    </source>
</evidence>
<keyword evidence="4 18" id="KW-0963">Cytoplasm</keyword>
<organism evidence="21 22">
    <name type="scientific">Oryzias latipes</name>
    <name type="common">Japanese rice fish</name>
    <name type="synonym">Japanese killifish</name>
    <dbReference type="NCBI Taxonomy" id="8090"/>
    <lineage>
        <taxon>Eukaryota</taxon>
        <taxon>Metazoa</taxon>
        <taxon>Chordata</taxon>
        <taxon>Craniata</taxon>
        <taxon>Vertebrata</taxon>
        <taxon>Euteleostomi</taxon>
        <taxon>Actinopterygii</taxon>
        <taxon>Neopterygii</taxon>
        <taxon>Teleostei</taxon>
        <taxon>Neoteleostei</taxon>
        <taxon>Acanthomorphata</taxon>
        <taxon>Ovalentaria</taxon>
        <taxon>Atherinomorphae</taxon>
        <taxon>Beloniformes</taxon>
        <taxon>Adrianichthyidae</taxon>
        <taxon>Oryziinae</taxon>
        <taxon>Oryzias</taxon>
    </lineage>
</organism>
<dbReference type="SUPFAM" id="SSF55060">
    <property type="entry name" value="GHMP Kinase, C-terminal domain"/>
    <property type="match status" value="1"/>
</dbReference>
<reference evidence="21 22" key="1">
    <citation type="journal article" date="2007" name="Nature">
        <title>The medaka draft genome and insights into vertebrate genome evolution.</title>
        <authorList>
            <person name="Kasahara M."/>
            <person name="Naruse K."/>
            <person name="Sasaki S."/>
            <person name="Nakatani Y."/>
            <person name="Qu W."/>
            <person name="Ahsan B."/>
            <person name="Yamada T."/>
            <person name="Nagayasu Y."/>
            <person name="Doi K."/>
            <person name="Kasai Y."/>
            <person name="Jindo T."/>
            <person name="Kobayashi D."/>
            <person name="Shimada A."/>
            <person name="Toyoda A."/>
            <person name="Kuroki Y."/>
            <person name="Fujiyama A."/>
            <person name="Sasaki T."/>
            <person name="Shimizu A."/>
            <person name="Asakawa S."/>
            <person name="Shimizu N."/>
            <person name="Hashimoto S."/>
            <person name="Yang J."/>
            <person name="Lee Y."/>
            <person name="Matsushima K."/>
            <person name="Sugano S."/>
            <person name="Sakaizumi M."/>
            <person name="Narita T."/>
            <person name="Ohishi K."/>
            <person name="Haga S."/>
            <person name="Ohta F."/>
            <person name="Nomoto H."/>
            <person name="Nogata K."/>
            <person name="Morishita T."/>
            <person name="Endo T."/>
            <person name="Shin-I T."/>
            <person name="Takeda H."/>
            <person name="Morishita S."/>
            <person name="Kohara Y."/>
        </authorList>
    </citation>
    <scope>NUCLEOTIDE SEQUENCE [LARGE SCALE GENOMIC DNA]</scope>
    <source>
        <strain evidence="21 22">Hd-rR</strain>
    </source>
</reference>
<dbReference type="InParanoid" id="H2LT75"/>
<dbReference type="Pfam" id="PF00288">
    <property type="entry name" value="GHMP_kinases_N"/>
    <property type="match status" value="1"/>
</dbReference>
<feature type="domain" description="GHMP kinase C-terminal" evidence="20">
    <location>
        <begin position="293"/>
        <end position="358"/>
    </location>
</feature>
<keyword evidence="9 18" id="KW-0418">Kinase</keyword>
<keyword evidence="5 18" id="KW-0444">Lipid biosynthesis</keyword>
<sequence>MQVKDCLVSAPGKTILHGEHAVVHGKVALAVSLNLRTYLKLKSSSNDKVCINLPNIDTFHYLVFAHFVTLNKPHWNKLCIDEAQRLDAELVRRLRDFVGVTNGNLNNGNTACLTFLYIYLSVFASGELPALTITVWSELPTGAGLGSSAAYSVCLAAALLCAAGTIPTSLREWDQTARWCQEDLEHINSWAFQGETIIHGNPSGVDNAVGTWGGMLRFLAGKIIPLSRVPLLRILLTNTKVPRSTKALVARVKDKINKFPSIMNPVLDSVDAISYTCEKVLTCEPITGEHYSILEELIDINQHHLNVMGVGHPALDTVCRVTLAKGLHSKLTGAGGGGCGITLLRPETDSSVVQNTMQDLKDCGFDCWETSIGGPGVQQHSPSSVKEEILEILEQY</sequence>
<reference evidence="21" key="2">
    <citation type="submission" date="2025-08" db="UniProtKB">
        <authorList>
            <consortium name="Ensembl"/>
        </authorList>
    </citation>
    <scope>IDENTIFICATION</scope>
    <source>
        <strain evidence="21">Hd-rR</strain>
    </source>
</reference>
<evidence type="ECO:0000259" key="20">
    <source>
        <dbReference type="Pfam" id="PF08544"/>
    </source>
</evidence>
<evidence type="ECO:0000256" key="12">
    <source>
        <dbReference type="ARBA" id="ARBA00022955"/>
    </source>
</evidence>
<dbReference type="Gene3D" id="3.30.230.10">
    <property type="match status" value="1"/>
</dbReference>
<evidence type="ECO:0000256" key="17">
    <source>
        <dbReference type="ARBA" id="ARBA00029438"/>
    </source>
</evidence>
<keyword evidence="11" id="KW-0460">Magnesium</keyword>
<keyword evidence="10 18" id="KW-0067">ATP-binding</keyword>
<keyword evidence="18" id="KW-0153">Cholesterol metabolism</keyword>
<proteinExistence type="inferred from homology"/>
<comment type="similarity">
    <text evidence="2 18">Belongs to the GHMP kinase family. Mevalonate kinase subfamily.</text>
</comment>
<dbReference type="FunFam" id="3.30.70.890:FF:000003">
    <property type="entry name" value="Mevalonate kinase"/>
    <property type="match status" value="1"/>
</dbReference>
<dbReference type="AlphaFoldDB" id="H2LT75"/>
<keyword evidence="15 18" id="KW-1207">Sterol metabolism</keyword>
<dbReference type="UniPathway" id="UPA00057">
    <property type="reaction ID" value="UER00098"/>
</dbReference>
<dbReference type="InterPro" id="IPR036554">
    <property type="entry name" value="GHMP_kinase_C_sf"/>
</dbReference>
<dbReference type="GO" id="GO:0019287">
    <property type="term" value="P:isopentenyl diphosphate biosynthetic process, mevalonate pathway"/>
    <property type="evidence" value="ECO:0000318"/>
    <property type="project" value="GO_Central"/>
</dbReference>
<dbReference type="GO" id="GO:0005524">
    <property type="term" value="F:ATP binding"/>
    <property type="evidence" value="ECO:0007669"/>
    <property type="project" value="UniProtKB-KW"/>
</dbReference>
<evidence type="ECO:0000259" key="19">
    <source>
        <dbReference type="Pfam" id="PF00288"/>
    </source>
</evidence>
<dbReference type="PROSITE" id="PS00627">
    <property type="entry name" value="GHMP_KINASES_ATP"/>
    <property type="match status" value="1"/>
</dbReference>
<dbReference type="PANTHER" id="PTHR43290:SF2">
    <property type="entry name" value="MEVALONATE KINASE"/>
    <property type="match status" value="1"/>
</dbReference>
<dbReference type="InterPro" id="IPR013750">
    <property type="entry name" value="GHMP_kinase_C_dom"/>
</dbReference>
<dbReference type="STRING" id="8090.ENSORLP00000009293"/>
<evidence type="ECO:0000256" key="18">
    <source>
        <dbReference type="RuleBase" id="RU363087"/>
    </source>
</evidence>
<dbReference type="EC" id="2.7.1.36" evidence="3 18"/>
<dbReference type="eggNOG" id="KOG1511">
    <property type="taxonomic scope" value="Eukaryota"/>
</dbReference>
<name>H2LT75_ORYLA</name>
<evidence type="ECO:0000256" key="2">
    <source>
        <dbReference type="ARBA" id="ARBA00006495"/>
    </source>
</evidence>
<evidence type="ECO:0000256" key="4">
    <source>
        <dbReference type="ARBA" id="ARBA00022490"/>
    </source>
</evidence>
<evidence type="ECO:0000256" key="7">
    <source>
        <dbReference type="ARBA" id="ARBA00022723"/>
    </source>
</evidence>
<evidence type="ECO:0000256" key="1">
    <source>
        <dbReference type="ARBA" id="ARBA00004496"/>
    </source>
</evidence>
<evidence type="ECO:0000256" key="10">
    <source>
        <dbReference type="ARBA" id="ARBA00022840"/>
    </source>
</evidence>
<dbReference type="InterPro" id="IPR006204">
    <property type="entry name" value="GHMP_kinase_N_dom"/>
</dbReference>
<keyword evidence="8 18" id="KW-0547">Nucleotide-binding</keyword>
<keyword evidence="13 18" id="KW-0756">Sterol biosynthesis</keyword>
<dbReference type="Ensembl" id="ENSORLT00000009294.2">
    <property type="protein sequence ID" value="ENSORLP00000009293.2"/>
    <property type="gene ID" value="ENSORLG00000007414.2"/>
</dbReference>
<keyword evidence="12 18" id="KW-0752">Steroid biosynthesis</keyword>
<keyword evidence="16 18" id="KW-0753">Steroid metabolism</keyword>
<comment type="pathway">
    <text evidence="17 18">Isoprenoid biosynthesis; isopentenyl diphosphate biosynthesis via mevalonate pathway; isopentenyl diphosphate from (R)-mevalonate: step 1/3.</text>
</comment>
<evidence type="ECO:0000256" key="15">
    <source>
        <dbReference type="ARBA" id="ARBA00023166"/>
    </source>
</evidence>
<reference evidence="21" key="3">
    <citation type="submission" date="2025-09" db="UniProtKB">
        <authorList>
            <consortium name="Ensembl"/>
        </authorList>
    </citation>
    <scope>IDENTIFICATION</scope>
    <source>
        <strain evidence="21">Hd-rR</strain>
    </source>
</reference>
<comment type="function">
    <text evidence="18">Catalyzes the phosphorylation of mevalonate to mevalonate 5-phosphate, a key step in isoprenoid and cholesterol biosynthesis.</text>
</comment>
<keyword evidence="18" id="KW-0152">Cholesterol biosynthesis</keyword>
<dbReference type="GeneTree" id="ENSGT00950000183187"/>
<feature type="domain" description="GHMP kinase N-terminal" evidence="19">
    <location>
        <begin position="126"/>
        <end position="209"/>
    </location>
</feature>
<dbReference type="PRINTS" id="PR00959">
    <property type="entry name" value="MEVGALKINASE"/>
</dbReference>
<dbReference type="Pfam" id="PF08544">
    <property type="entry name" value="GHMP_kinases_C"/>
    <property type="match status" value="1"/>
</dbReference>
<dbReference type="Bgee" id="ENSORLG00000007414">
    <property type="expression patterns" value="Expressed in liver and 14 other cell types or tissues"/>
</dbReference>
<evidence type="ECO:0000313" key="22">
    <source>
        <dbReference type="Proteomes" id="UP000001038"/>
    </source>
</evidence>
<accession>H2LT75</accession>
<evidence type="ECO:0000256" key="3">
    <source>
        <dbReference type="ARBA" id="ARBA00012103"/>
    </source>
</evidence>
<dbReference type="GO" id="GO:0046872">
    <property type="term" value="F:metal ion binding"/>
    <property type="evidence" value="ECO:0007669"/>
    <property type="project" value="UniProtKB-KW"/>
</dbReference>
<dbReference type="FunFam" id="3.30.230.10:FF:000027">
    <property type="entry name" value="Mevalonate kinase"/>
    <property type="match status" value="1"/>
</dbReference>
<keyword evidence="14 18" id="KW-0443">Lipid metabolism</keyword>
<evidence type="ECO:0000256" key="6">
    <source>
        <dbReference type="ARBA" id="ARBA00022679"/>
    </source>
</evidence>
<evidence type="ECO:0000256" key="16">
    <source>
        <dbReference type="ARBA" id="ARBA00023221"/>
    </source>
</evidence>
<evidence type="ECO:0000256" key="11">
    <source>
        <dbReference type="ARBA" id="ARBA00022842"/>
    </source>
</evidence>
<dbReference type="InterPro" id="IPR020568">
    <property type="entry name" value="Ribosomal_Su5_D2-typ_SF"/>
</dbReference>
<evidence type="ECO:0000256" key="5">
    <source>
        <dbReference type="ARBA" id="ARBA00022516"/>
    </source>
</evidence>
<dbReference type="InterPro" id="IPR006203">
    <property type="entry name" value="GHMP_knse_ATP-bd_CS"/>
</dbReference>
<dbReference type="Proteomes" id="UP000001038">
    <property type="component" value="Chromosome 9"/>
</dbReference>
<dbReference type="InterPro" id="IPR014721">
    <property type="entry name" value="Ribsml_uS5_D2-typ_fold_subgr"/>
</dbReference>
<evidence type="ECO:0000313" key="21">
    <source>
        <dbReference type="Ensembl" id="ENSORLP00000009293.2"/>
    </source>
</evidence>
<dbReference type="NCBIfam" id="TIGR00549">
    <property type="entry name" value="mevalon_kin"/>
    <property type="match status" value="1"/>
</dbReference>
<dbReference type="HOGENOM" id="CLU_017814_0_1_1"/>
<comment type="catalytic activity">
    <reaction evidence="18">
        <text>(R)-mevalonate + ATP = (R)-5-phosphomevalonate + ADP + H(+)</text>
        <dbReference type="Rhea" id="RHEA:17065"/>
        <dbReference type="ChEBI" id="CHEBI:15378"/>
        <dbReference type="ChEBI" id="CHEBI:30616"/>
        <dbReference type="ChEBI" id="CHEBI:36464"/>
        <dbReference type="ChEBI" id="CHEBI:58146"/>
        <dbReference type="ChEBI" id="CHEBI:456216"/>
        <dbReference type="EC" id="2.7.1.36"/>
    </reaction>
</comment>
<dbReference type="GO" id="GO:0004496">
    <property type="term" value="F:mevalonate kinase activity"/>
    <property type="evidence" value="ECO:0000318"/>
    <property type="project" value="GO_Central"/>
</dbReference>
<evidence type="ECO:0000256" key="8">
    <source>
        <dbReference type="ARBA" id="ARBA00022741"/>
    </source>
</evidence>
<keyword evidence="7" id="KW-0479">Metal-binding</keyword>
<evidence type="ECO:0000256" key="13">
    <source>
        <dbReference type="ARBA" id="ARBA00023011"/>
    </source>
</evidence>
<keyword evidence="6 18" id="KW-0808">Transferase</keyword>
<dbReference type="InterPro" id="IPR006205">
    <property type="entry name" value="Mev_gal_kin"/>
</dbReference>
<comment type="subcellular location">
    <subcellularLocation>
        <location evidence="1 18">Cytoplasm</location>
    </subcellularLocation>
</comment>